<dbReference type="InterPro" id="IPR019927">
    <property type="entry name" value="Ribosomal_uL3_bac/org-type"/>
</dbReference>
<dbReference type="Proteomes" id="UP000192731">
    <property type="component" value="Unassembled WGS sequence"/>
</dbReference>
<evidence type="ECO:0000256" key="1">
    <source>
        <dbReference type="ARBA" id="ARBA00006540"/>
    </source>
</evidence>
<dbReference type="EMBL" id="FWWT01000008">
    <property type="protein sequence ID" value="SMB84014.1"/>
    <property type="molecule type" value="Genomic_DNA"/>
</dbReference>
<dbReference type="Pfam" id="PF00297">
    <property type="entry name" value="Ribosomal_L3"/>
    <property type="match status" value="1"/>
</dbReference>
<dbReference type="GO" id="GO:0019843">
    <property type="term" value="F:rRNA binding"/>
    <property type="evidence" value="ECO:0007669"/>
    <property type="project" value="UniProtKB-UniRule"/>
</dbReference>
<keyword evidence="9" id="KW-1185">Reference proteome</keyword>
<gene>
    <name evidence="7" type="primary">rplC</name>
    <name evidence="8" type="ORF">SAMN00017405_1103</name>
</gene>
<sequence>MAKAILGKKIGMTQIFDENGQIVPVTVIQAGPCFVVQTKAPETDGYNAIQVGYGEVKENKVIKPLKGHFNKAQVKFVKYLREFRVADVKDYAIGQEIKANVFEAGDFVDVTGISKGKGFQGAIKKHNYSRGPMAHGSKYHRRTGSLGAVGPNRVFKGKKLPGRMGGNTITVQNLQIVKVDAERNYLLIKGAVPGPKKALLTIKSTVKA</sequence>
<dbReference type="InterPro" id="IPR009000">
    <property type="entry name" value="Transl_B-barrel_sf"/>
</dbReference>
<protein>
    <recommendedName>
        <fullName evidence="6 7">Large ribosomal subunit protein uL3</fullName>
    </recommendedName>
</protein>
<keyword evidence="3 7" id="KW-0694">RNA-binding</keyword>
<evidence type="ECO:0000256" key="6">
    <source>
        <dbReference type="ARBA" id="ARBA00035243"/>
    </source>
</evidence>
<keyword evidence="5 7" id="KW-0687">Ribonucleoprotein</keyword>
<evidence type="ECO:0000256" key="5">
    <source>
        <dbReference type="ARBA" id="ARBA00023274"/>
    </source>
</evidence>
<name>A0A1W1UTI0_DESTI</name>
<evidence type="ECO:0000256" key="2">
    <source>
        <dbReference type="ARBA" id="ARBA00022730"/>
    </source>
</evidence>
<dbReference type="GO" id="GO:0003735">
    <property type="term" value="F:structural constituent of ribosome"/>
    <property type="evidence" value="ECO:0007669"/>
    <property type="project" value="UniProtKB-UniRule"/>
</dbReference>
<dbReference type="FunFam" id="3.30.160.810:FF:000001">
    <property type="entry name" value="50S ribosomal protein L3"/>
    <property type="match status" value="1"/>
</dbReference>
<dbReference type="OrthoDB" id="9806135at2"/>
<dbReference type="SUPFAM" id="SSF50447">
    <property type="entry name" value="Translation proteins"/>
    <property type="match status" value="1"/>
</dbReference>
<dbReference type="NCBIfam" id="TIGR03625">
    <property type="entry name" value="L3_bact"/>
    <property type="match status" value="1"/>
</dbReference>
<proteinExistence type="inferred from homology"/>
<comment type="subunit">
    <text evidence="7">Part of the 50S ribosomal subunit. Forms a cluster with proteins L14 and L19.</text>
</comment>
<dbReference type="Gene3D" id="2.40.30.10">
    <property type="entry name" value="Translation factors"/>
    <property type="match status" value="1"/>
</dbReference>
<accession>A0A1W1UTI0</accession>
<evidence type="ECO:0000313" key="8">
    <source>
        <dbReference type="EMBL" id="SMB84014.1"/>
    </source>
</evidence>
<dbReference type="AlphaFoldDB" id="A0A1W1UTI0"/>
<evidence type="ECO:0000256" key="7">
    <source>
        <dbReference type="HAMAP-Rule" id="MF_01325"/>
    </source>
</evidence>
<dbReference type="Gene3D" id="3.30.160.810">
    <property type="match status" value="1"/>
</dbReference>
<dbReference type="GO" id="GO:0006412">
    <property type="term" value="P:translation"/>
    <property type="evidence" value="ECO:0007669"/>
    <property type="project" value="UniProtKB-UniRule"/>
</dbReference>
<dbReference type="PANTHER" id="PTHR11229:SF16">
    <property type="entry name" value="LARGE RIBOSOMAL SUBUNIT PROTEIN UL3C"/>
    <property type="match status" value="1"/>
</dbReference>
<keyword evidence="2 7" id="KW-0699">rRNA-binding</keyword>
<dbReference type="HAMAP" id="MF_01325_B">
    <property type="entry name" value="Ribosomal_uL3_B"/>
    <property type="match status" value="1"/>
</dbReference>
<dbReference type="GO" id="GO:0022625">
    <property type="term" value="C:cytosolic large ribosomal subunit"/>
    <property type="evidence" value="ECO:0007669"/>
    <property type="project" value="TreeGrafter"/>
</dbReference>
<dbReference type="PANTHER" id="PTHR11229">
    <property type="entry name" value="50S RIBOSOMAL PROTEIN L3"/>
    <property type="match status" value="1"/>
</dbReference>
<dbReference type="RefSeq" id="WP_084052343.1">
    <property type="nucleotide sequence ID" value="NZ_FWWT01000008.1"/>
</dbReference>
<organism evidence="8 9">
    <name type="scientific">Desulfonispora thiosulfatigenes DSM 11270</name>
    <dbReference type="NCBI Taxonomy" id="656914"/>
    <lineage>
        <taxon>Bacteria</taxon>
        <taxon>Bacillati</taxon>
        <taxon>Bacillota</taxon>
        <taxon>Clostridia</taxon>
        <taxon>Eubacteriales</taxon>
        <taxon>Peptococcaceae</taxon>
        <taxon>Desulfonispora</taxon>
    </lineage>
</organism>
<dbReference type="InterPro" id="IPR000597">
    <property type="entry name" value="Ribosomal_uL3"/>
</dbReference>
<keyword evidence="4 7" id="KW-0689">Ribosomal protein</keyword>
<evidence type="ECO:0000256" key="4">
    <source>
        <dbReference type="ARBA" id="ARBA00022980"/>
    </source>
</evidence>
<evidence type="ECO:0000313" key="9">
    <source>
        <dbReference type="Proteomes" id="UP000192731"/>
    </source>
</evidence>
<comment type="function">
    <text evidence="7">One of the primary rRNA binding proteins, it binds directly near the 3'-end of the 23S rRNA, where it nucleates assembly of the 50S subunit.</text>
</comment>
<evidence type="ECO:0000256" key="3">
    <source>
        <dbReference type="ARBA" id="ARBA00022884"/>
    </source>
</evidence>
<reference evidence="8 9" key="1">
    <citation type="submission" date="2017-04" db="EMBL/GenBank/DDBJ databases">
        <authorList>
            <person name="Afonso C.L."/>
            <person name="Miller P.J."/>
            <person name="Scott M.A."/>
            <person name="Spackman E."/>
            <person name="Goraichik I."/>
            <person name="Dimitrov K.M."/>
            <person name="Suarez D.L."/>
            <person name="Swayne D.E."/>
        </authorList>
    </citation>
    <scope>NUCLEOTIDE SEQUENCE [LARGE SCALE GENOMIC DNA]</scope>
    <source>
        <strain evidence="8 9">DSM 11270</strain>
    </source>
</reference>
<dbReference type="FunFam" id="2.40.30.10:FF:000004">
    <property type="entry name" value="50S ribosomal protein L3"/>
    <property type="match status" value="1"/>
</dbReference>
<dbReference type="STRING" id="656914.SAMN00017405_1103"/>
<comment type="similarity">
    <text evidence="1 7">Belongs to the universal ribosomal protein uL3 family.</text>
</comment>